<dbReference type="Pfam" id="PF00249">
    <property type="entry name" value="Myb_DNA-binding"/>
    <property type="match status" value="2"/>
</dbReference>
<feature type="domain" description="Myb-like" evidence="8">
    <location>
        <begin position="57"/>
        <end position="107"/>
    </location>
</feature>
<dbReference type="SMART" id="SM00717">
    <property type="entry name" value="SANT"/>
    <property type="match status" value="2"/>
</dbReference>
<keyword evidence="4" id="KW-0238">DNA-binding</keyword>
<dbReference type="Proteomes" id="UP000075243">
    <property type="component" value="Chromosome 7"/>
</dbReference>
<reference evidence="10 11" key="1">
    <citation type="journal article" date="2012" name="Nat. Biotechnol.">
        <title>Draft genome sequence of pigeonpea (Cajanus cajan), an orphan legume crop of resource-poor farmers.</title>
        <authorList>
            <person name="Varshney R.K."/>
            <person name="Chen W."/>
            <person name="Li Y."/>
            <person name="Bharti A.K."/>
            <person name="Saxena R.K."/>
            <person name="Schlueter J.A."/>
            <person name="Donoghue M.T."/>
            <person name="Azam S."/>
            <person name="Fan G."/>
            <person name="Whaley A.M."/>
            <person name="Farmer A.D."/>
            <person name="Sheridan J."/>
            <person name="Iwata A."/>
            <person name="Tuteja R."/>
            <person name="Penmetsa R.V."/>
            <person name="Wu W."/>
            <person name="Upadhyaya H.D."/>
            <person name="Yang S.P."/>
            <person name="Shah T."/>
            <person name="Saxena K.B."/>
            <person name="Michael T."/>
            <person name="McCombie W.R."/>
            <person name="Yang B."/>
            <person name="Zhang G."/>
            <person name="Yang H."/>
            <person name="Wang J."/>
            <person name="Spillane C."/>
            <person name="Cook D.R."/>
            <person name="May G.D."/>
            <person name="Xu X."/>
            <person name="Jackson S.A."/>
        </authorList>
    </citation>
    <scope>NUCLEOTIDE SEQUENCE [LARGE SCALE GENOMIC DNA]</scope>
    <source>
        <strain evidence="11">cv. Asha</strain>
    </source>
</reference>
<keyword evidence="2" id="KW-0677">Repeat</keyword>
<dbReference type="PANTHER" id="PTHR47999">
    <property type="entry name" value="TRANSCRIPTION FACTOR MYB8-RELATED-RELATED"/>
    <property type="match status" value="1"/>
</dbReference>
<dbReference type="Gene3D" id="1.10.10.60">
    <property type="entry name" value="Homeodomain-like"/>
    <property type="match status" value="2"/>
</dbReference>
<feature type="domain" description="Myb-like" evidence="8">
    <location>
        <begin position="4"/>
        <end position="56"/>
    </location>
</feature>
<dbReference type="GO" id="GO:0003677">
    <property type="term" value="F:DNA binding"/>
    <property type="evidence" value="ECO:0007669"/>
    <property type="project" value="UniProtKB-KW"/>
</dbReference>
<sequence length="230" mass="26511">MEALSGVRKGAWSKCEDDLLKACVQRYGEGKWHLVPQRAGLNRCRKSCRLRWMNYLKPNIKRGNFGEDEVDMMIRLHKLLGNRWSLIAGRLPGRTSNDVKNYWNTYIRRKELSHTKEKNVKQKEVETKVKSHEVIRPVPQTLSKTSPWLRGKFINSSKVGVSEAGADSLGSENWWKTLLDDKEDNARNSNTCFFGVEDGALDFWTQELTSIDCDFLAEGGINWSDFLLRD</sequence>
<evidence type="ECO:0000259" key="9">
    <source>
        <dbReference type="PROSITE" id="PS51294"/>
    </source>
</evidence>
<comment type="subcellular location">
    <subcellularLocation>
        <location evidence="1">Nucleus</location>
    </subcellularLocation>
</comment>
<dbReference type="AlphaFoldDB" id="A0A151TCC8"/>
<dbReference type="OrthoDB" id="2143914at2759"/>
<dbReference type="EMBL" id="CM003609">
    <property type="protein sequence ID" value="KYP64685.1"/>
    <property type="molecule type" value="Genomic_DNA"/>
</dbReference>
<dbReference type="GO" id="GO:0080090">
    <property type="term" value="P:regulation of primary metabolic process"/>
    <property type="evidence" value="ECO:0007669"/>
    <property type="project" value="UniProtKB-ARBA"/>
</dbReference>
<dbReference type="STRING" id="3821.A0A151TCC8"/>
<keyword evidence="11" id="KW-1185">Reference proteome</keyword>
<evidence type="ECO:0000313" key="10">
    <source>
        <dbReference type="EMBL" id="KYP64685.1"/>
    </source>
</evidence>
<evidence type="ECO:0000256" key="4">
    <source>
        <dbReference type="ARBA" id="ARBA00023125"/>
    </source>
</evidence>
<dbReference type="PROSITE" id="PS51294">
    <property type="entry name" value="HTH_MYB"/>
    <property type="match status" value="2"/>
</dbReference>
<evidence type="ECO:0000256" key="6">
    <source>
        <dbReference type="ARBA" id="ARBA00023163"/>
    </source>
</evidence>
<dbReference type="InterPro" id="IPR001005">
    <property type="entry name" value="SANT/Myb"/>
</dbReference>
<evidence type="ECO:0000256" key="7">
    <source>
        <dbReference type="ARBA" id="ARBA00023242"/>
    </source>
</evidence>
<dbReference type="InterPro" id="IPR009057">
    <property type="entry name" value="Homeodomain-like_sf"/>
</dbReference>
<gene>
    <name evidence="10" type="ORF">KK1_019290</name>
</gene>
<dbReference type="PROSITE" id="PS50090">
    <property type="entry name" value="MYB_LIKE"/>
    <property type="match status" value="2"/>
</dbReference>
<name>A0A151TCC8_CAJCA</name>
<proteinExistence type="predicted"/>
<dbReference type="OMA" id="SHYLSGH"/>
<dbReference type="GO" id="GO:0005634">
    <property type="term" value="C:nucleus"/>
    <property type="evidence" value="ECO:0007669"/>
    <property type="project" value="UniProtKB-SubCell"/>
</dbReference>
<evidence type="ECO:0000259" key="8">
    <source>
        <dbReference type="PROSITE" id="PS50090"/>
    </source>
</evidence>
<dbReference type="InterPro" id="IPR017930">
    <property type="entry name" value="Myb_dom"/>
</dbReference>
<keyword evidence="5" id="KW-0010">Activator</keyword>
<organism evidence="10 11">
    <name type="scientific">Cajanus cajan</name>
    <name type="common">Pigeon pea</name>
    <name type="synonym">Cajanus indicus</name>
    <dbReference type="NCBI Taxonomy" id="3821"/>
    <lineage>
        <taxon>Eukaryota</taxon>
        <taxon>Viridiplantae</taxon>
        <taxon>Streptophyta</taxon>
        <taxon>Embryophyta</taxon>
        <taxon>Tracheophyta</taxon>
        <taxon>Spermatophyta</taxon>
        <taxon>Magnoliopsida</taxon>
        <taxon>eudicotyledons</taxon>
        <taxon>Gunneridae</taxon>
        <taxon>Pentapetalae</taxon>
        <taxon>rosids</taxon>
        <taxon>fabids</taxon>
        <taxon>Fabales</taxon>
        <taxon>Fabaceae</taxon>
        <taxon>Papilionoideae</taxon>
        <taxon>50 kb inversion clade</taxon>
        <taxon>NPAAA clade</taxon>
        <taxon>indigoferoid/millettioid clade</taxon>
        <taxon>Phaseoleae</taxon>
        <taxon>Cajanus</taxon>
    </lineage>
</organism>
<keyword evidence="7" id="KW-0539">Nucleus</keyword>
<protein>
    <submittedName>
        <fullName evidence="10">Transcription factor MYB113 family</fullName>
    </submittedName>
</protein>
<dbReference type="Gramene" id="C.cajan_18743.t">
    <property type="protein sequence ID" value="C.cajan_18743.t"/>
    <property type="gene ID" value="C.cajan_18743"/>
</dbReference>
<feature type="domain" description="HTH myb-type" evidence="9">
    <location>
        <begin position="4"/>
        <end position="56"/>
    </location>
</feature>
<evidence type="ECO:0000256" key="3">
    <source>
        <dbReference type="ARBA" id="ARBA00023015"/>
    </source>
</evidence>
<dbReference type="CDD" id="cd00167">
    <property type="entry name" value="SANT"/>
    <property type="match status" value="2"/>
</dbReference>
<dbReference type="InterPro" id="IPR015495">
    <property type="entry name" value="Myb_TF_plants"/>
</dbReference>
<dbReference type="PANTHER" id="PTHR47999:SF24">
    <property type="entry name" value="TRANSCRIPTION FACTOR MYB90"/>
    <property type="match status" value="1"/>
</dbReference>
<evidence type="ECO:0000256" key="2">
    <source>
        <dbReference type="ARBA" id="ARBA00022737"/>
    </source>
</evidence>
<accession>A0A151TCC8</accession>
<keyword evidence="3" id="KW-0805">Transcription regulation</keyword>
<evidence type="ECO:0000256" key="1">
    <source>
        <dbReference type="ARBA" id="ARBA00004123"/>
    </source>
</evidence>
<dbReference type="FunFam" id="1.10.10.60:FF:000218">
    <property type="entry name" value="Myb transcription factor"/>
    <property type="match status" value="1"/>
</dbReference>
<dbReference type="SUPFAM" id="SSF46689">
    <property type="entry name" value="Homeodomain-like"/>
    <property type="match status" value="1"/>
</dbReference>
<keyword evidence="6" id="KW-0804">Transcription</keyword>
<dbReference type="FunFam" id="1.10.10.60:FF:000402">
    <property type="entry name" value="Transcription factor MYB113"/>
    <property type="match status" value="1"/>
</dbReference>
<feature type="domain" description="HTH myb-type" evidence="9">
    <location>
        <begin position="57"/>
        <end position="111"/>
    </location>
</feature>
<evidence type="ECO:0000256" key="5">
    <source>
        <dbReference type="ARBA" id="ARBA00023159"/>
    </source>
</evidence>
<evidence type="ECO:0000313" key="11">
    <source>
        <dbReference type="Proteomes" id="UP000075243"/>
    </source>
</evidence>